<accession>A0A7J7MDB6</accession>
<dbReference type="EMBL" id="JACGCM010001604">
    <property type="protein sequence ID" value="KAF6152857.1"/>
    <property type="molecule type" value="Genomic_DNA"/>
</dbReference>
<proteinExistence type="inferred from homology"/>
<dbReference type="OrthoDB" id="3244603at2759"/>
<dbReference type="AlphaFoldDB" id="A0A7J7MDB6"/>
<evidence type="ECO:0000256" key="7">
    <source>
        <dbReference type="ARBA" id="ARBA00023027"/>
    </source>
</evidence>
<evidence type="ECO:0000256" key="2">
    <source>
        <dbReference type="ARBA" id="ARBA00012637"/>
    </source>
</evidence>
<comment type="caution">
    <text evidence="11">The sequence shown here is derived from an EMBL/GenBank/DDBJ whole genome shotgun (WGS) entry which is preliminary data.</text>
</comment>
<protein>
    <recommendedName>
        <fullName evidence="2">NADH:ubiquinone reductase (non-electrogenic)</fullName>
        <ecNumber evidence="2">1.6.5.9</ecNumber>
    </recommendedName>
</protein>
<keyword evidence="12" id="KW-1185">Reference proteome</keyword>
<sequence>MELIVWSTGIGTHPIIMEFMHQTGQDDIAVIFIKADQDKSGTLTVKEFQDVLHDICLRYPQMELYLKNNWMKNIVDLLTDSKAKVNKESIELDIEVLKSSLLQVDSQVKNLPATAQVAAQQGSYLTNCFNRMKECKKIQWVIRFLPFSLKVQRLPDHNTKGYRSIMLKAWPRKDYRSFHVGCLKPNEVRSVRKHRAIMGLSMEGFLYQA</sequence>
<dbReference type="InterPro" id="IPR018247">
    <property type="entry name" value="EF_Hand_1_Ca_BS"/>
</dbReference>
<dbReference type="Proteomes" id="UP000541444">
    <property type="component" value="Unassembled WGS sequence"/>
</dbReference>
<organism evidence="11 12">
    <name type="scientific">Kingdonia uniflora</name>
    <dbReference type="NCBI Taxonomy" id="39325"/>
    <lineage>
        <taxon>Eukaryota</taxon>
        <taxon>Viridiplantae</taxon>
        <taxon>Streptophyta</taxon>
        <taxon>Embryophyta</taxon>
        <taxon>Tracheophyta</taxon>
        <taxon>Spermatophyta</taxon>
        <taxon>Magnoliopsida</taxon>
        <taxon>Ranunculales</taxon>
        <taxon>Circaeasteraceae</taxon>
        <taxon>Kingdonia</taxon>
    </lineage>
</organism>
<keyword evidence="3" id="KW-0285">Flavoprotein</keyword>
<feature type="domain" description="EF-hand" evidence="10">
    <location>
        <begin position="23"/>
        <end position="58"/>
    </location>
</feature>
<dbReference type="PANTHER" id="PTHR43706">
    <property type="entry name" value="NADH DEHYDROGENASE"/>
    <property type="match status" value="1"/>
</dbReference>
<evidence type="ECO:0000313" key="12">
    <source>
        <dbReference type="Proteomes" id="UP000541444"/>
    </source>
</evidence>
<comment type="catalytic activity">
    <reaction evidence="9">
        <text>a ubiquinone + NADH + H(+) = a ubiquinol + NAD(+)</text>
        <dbReference type="Rhea" id="RHEA:23152"/>
        <dbReference type="Rhea" id="RHEA-COMP:9565"/>
        <dbReference type="Rhea" id="RHEA-COMP:9566"/>
        <dbReference type="ChEBI" id="CHEBI:15378"/>
        <dbReference type="ChEBI" id="CHEBI:16389"/>
        <dbReference type="ChEBI" id="CHEBI:17976"/>
        <dbReference type="ChEBI" id="CHEBI:57540"/>
        <dbReference type="ChEBI" id="CHEBI:57945"/>
    </reaction>
</comment>
<dbReference type="EC" id="1.6.5.9" evidence="2"/>
<dbReference type="InterPro" id="IPR011992">
    <property type="entry name" value="EF-hand-dom_pair"/>
</dbReference>
<evidence type="ECO:0000256" key="1">
    <source>
        <dbReference type="ARBA" id="ARBA00005272"/>
    </source>
</evidence>
<evidence type="ECO:0000313" key="11">
    <source>
        <dbReference type="EMBL" id="KAF6152857.1"/>
    </source>
</evidence>
<comment type="catalytic activity">
    <reaction evidence="8">
        <text>a quinone + NADH + H(+) = a quinol + NAD(+)</text>
        <dbReference type="Rhea" id="RHEA:46160"/>
        <dbReference type="ChEBI" id="CHEBI:15378"/>
        <dbReference type="ChEBI" id="CHEBI:24646"/>
        <dbReference type="ChEBI" id="CHEBI:57540"/>
        <dbReference type="ChEBI" id="CHEBI:57945"/>
        <dbReference type="ChEBI" id="CHEBI:132124"/>
        <dbReference type="EC" id="1.6.5.9"/>
    </reaction>
</comment>
<evidence type="ECO:0000256" key="5">
    <source>
        <dbReference type="ARBA" id="ARBA00022837"/>
    </source>
</evidence>
<dbReference type="GO" id="GO:0005739">
    <property type="term" value="C:mitochondrion"/>
    <property type="evidence" value="ECO:0007669"/>
    <property type="project" value="TreeGrafter"/>
</dbReference>
<evidence type="ECO:0000259" key="10">
    <source>
        <dbReference type="PROSITE" id="PS50222"/>
    </source>
</evidence>
<dbReference type="InterPro" id="IPR002048">
    <property type="entry name" value="EF_hand_dom"/>
</dbReference>
<gene>
    <name evidence="11" type="ORF">GIB67_025875</name>
</gene>
<evidence type="ECO:0000256" key="3">
    <source>
        <dbReference type="ARBA" id="ARBA00022630"/>
    </source>
</evidence>
<dbReference type="PROSITE" id="PS00018">
    <property type="entry name" value="EF_HAND_1"/>
    <property type="match status" value="1"/>
</dbReference>
<keyword evidence="7" id="KW-0520">NAD</keyword>
<dbReference type="PROSITE" id="PS50222">
    <property type="entry name" value="EF_HAND_2"/>
    <property type="match status" value="1"/>
</dbReference>
<reference evidence="11 12" key="1">
    <citation type="journal article" date="2020" name="IScience">
        <title>Genome Sequencing of the Endangered Kingdonia uniflora (Circaeasteraceae, Ranunculales) Reveals Potential Mechanisms of Evolutionary Specialization.</title>
        <authorList>
            <person name="Sun Y."/>
            <person name="Deng T."/>
            <person name="Zhang A."/>
            <person name="Moore M.J."/>
            <person name="Landis J.B."/>
            <person name="Lin N."/>
            <person name="Zhang H."/>
            <person name="Zhang X."/>
            <person name="Huang J."/>
            <person name="Zhang X."/>
            <person name="Sun H."/>
            <person name="Wang H."/>
        </authorList>
    </citation>
    <scope>NUCLEOTIDE SEQUENCE [LARGE SCALE GENOMIC DNA]</scope>
    <source>
        <strain evidence="11">TB1705</strain>
        <tissue evidence="11">Leaf</tissue>
    </source>
</reference>
<evidence type="ECO:0000256" key="6">
    <source>
        <dbReference type="ARBA" id="ARBA00023002"/>
    </source>
</evidence>
<dbReference type="InterPro" id="IPR045024">
    <property type="entry name" value="NDH-2"/>
</dbReference>
<dbReference type="SUPFAM" id="SSF47473">
    <property type="entry name" value="EF-hand"/>
    <property type="match status" value="1"/>
</dbReference>
<name>A0A7J7MDB6_9MAGN</name>
<evidence type="ECO:0000256" key="4">
    <source>
        <dbReference type="ARBA" id="ARBA00022827"/>
    </source>
</evidence>
<evidence type="ECO:0000256" key="8">
    <source>
        <dbReference type="ARBA" id="ARBA00047599"/>
    </source>
</evidence>
<keyword evidence="4" id="KW-0274">FAD</keyword>
<dbReference type="PANTHER" id="PTHR43706:SF47">
    <property type="entry name" value="EXTERNAL NADH-UBIQUINONE OXIDOREDUCTASE 1, MITOCHONDRIAL-RELATED"/>
    <property type="match status" value="1"/>
</dbReference>
<comment type="similarity">
    <text evidence="1">Belongs to the NADH dehydrogenase family.</text>
</comment>
<keyword evidence="5" id="KW-0106">Calcium</keyword>
<evidence type="ECO:0000256" key="9">
    <source>
        <dbReference type="ARBA" id="ARBA00049010"/>
    </source>
</evidence>
<dbReference type="GO" id="GO:0005509">
    <property type="term" value="F:calcium ion binding"/>
    <property type="evidence" value="ECO:0007669"/>
    <property type="project" value="InterPro"/>
</dbReference>
<keyword evidence="6" id="KW-0560">Oxidoreductase</keyword>
<dbReference type="GO" id="GO:0050136">
    <property type="term" value="F:NADH dehydrogenase (quinone) (non-electrogenic) activity"/>
    <property type="evidence" value="ECO:0007669"/>
    <property type="project" value="UniProtKB-EC"/>
</dbReference>